<organism evidence="2 3">
    <name type="scientific">Aureobasidium melanogenum</name>
    <name type="common">Aureobasidium pullulans var. melanogenum</name>
    <dbReference type="NCBI Taxonomy" id="46634"/>
    <lineage>
        <taxon>Eukaryota</taxon>
        <taxon>Fungi</taxon>
        <taxon>Dikarya</taxon>
        <taxon>Ascomycota</taxon>
        <taxon>Pezizomycotina</taxon>
        <taxon>Dothideomycetes</taxon>
        <taxon>Dothideomycetidae</taxon>
        <taxon>Dothideales</taxon>
        <taxon>Saccotheciaceae</taxon>
        <taxon>Aureobasidium</taxon>
    </lineage>
</organism>
<gene>
    <name evidence="2" type="ORF">KCU76_g6290</name>
</gene>
<evidence type="ECO:0000256" key="1">
    <source>
        <dbReference type="SAM" id="Phobius"/>
    </source>
</evidence>
<feature type="transmembrane region" description="Helical" evidence="1">
    <location>
        <begin position="12"/>
        <end position="33"/>
    </location>
</feature>
<feature type="transmembrane region" description="Helical" evidence="1">
    <location>
        <begin position="81"/>
        <end position="99"/>
    </location>
</feature>
<evidence type="ECO:0000313" key="2">
    <source>
        <dbReference type="EMBL" id="KAG9692980.1"/>
    </source>
</evidence>
<keyword evidence="1" id="KW-1133">Transmembrane helix</keyword>
<dbReference type="EMBL" id="JAHFXF010000209">
    <property type="protein sequence ID" value="KAG9692980.1"/>
    <property type="molecule type" value="Genomic_DNA"/>
</dbReference>
<protein>
    <submittedName>
        <fullName evidence="2">Uncharacterized protein</fullName>
    </submittedName>
</protein>
<keyword evidence="1" id="KW-0812">Transmembrane</keyword>
<reference evidence="2" key="2">
    <citation type="submission" date="2021-08" db="EMBL/GenBank/DDBJ databases">
        <authorList>
            <person name="Gostincar C."/>
            <person name="Sun X."/>
            <person name="Song Z."/>
            <person name="Gunde-Cimerman N."/>
        </authorList>
    </citation>
    <scope>NUCLEOTIDE SEQUENCE</scope>
    <source>
        <strain evidence="2">EXF-9911</strain>
    </source>
</reference>
<feature type="transmembrane region" description="Helical" evidence="1">
    <location>
        <begin position="111"/>
        <end position="133"/>
    </location>
</feature>
<reference evidence="2" key="1">
    <citation type="journal article" date="2021" name="J Fungi (Basel)">
        <title>Virulence traits and population genomics of the black yeast Aureobasidium melanogenum.</title>
        <authorList>
            <person name="Cernosa A."/>
            <person name="Sun X."/>
            <person name="Gostincar C."/>
            <person name="Fang C."/>
            <person name="Gunde-Cimerman N."/>
            <person name="Song Z."/>
        </authorList>
    </citation>
    <scope>NUCLEOTIDE SEQUENCE</scope>
    <source>
        <strain evidence="2">EXF-9911</strain>
    </source>
</reference>
<feature type="non-terminal residue" evidence="2">
    <location>
        <position position="146"/>
    </location>
</feature>
<dbReference type="AlphaFoldDB" id="A0A9P8ELP0"/>
<name>A0A9P8ELP0_AURME</name>
<comment type="caution">
    <text evidence="2">The sequence shown here is derived from an EMBL/GenBank/DDBJ whole genome shotgun (WGS) entry which is preliminary data.</text>
</comment>
<accession>A0A9P8ELP0</accession>
<sequence>MDTLISAVHTSAMIALIIIAIVTLVATTCIIGVKLAEPFGIILFNTLNGVGTALDDTEASKAEEKSSKQSQQESCKQVQKVISGFIAMFLCVCCVTFEQESARHDFRPAGLWWNLCVPTLKGIFEALVALGMLRLVLTAVRKVVAN</sequence>
<proteinExistence type="predicted"/>
<keyword evidence="1" id="KW-0472">Membrane</keyword>
<evidence type="ECO:0000313" key="3">
    <source>
        <dbReference type="Proteomes" id="UP000779574"/>
    </source>
</evidence>
<dbReference type="Proteomes" id="UP000779574">
    <property type="component" value="Unassembled WGS sequence"/>
</dbReference>